<keyword evidence="2" id="KW-0812">Transmembrane</keyword>
<feature type="transmembrane region" description="Helical" evidence="2">
    <location>
        <begin position="158"/>
        <end position="176"/>
    </location>
</feature>
<dbReference type="RefSeq" id="WP_386414766.1">
    <property type="nucleotide sequence ID" value="NZ_JBHSZO010000019.1"/>
</dbReference>
<feature type="transmembrane region" description="Helical" evidence="2">
    <location>
        <begin position="26"/>
        <end position="48"/>
    </location>
</feature>
<proteinExistence type="predicted"/>
<feature type="compositionally biased region" description="Basic and acidic residues" evidence="1">
    <location>
        <begin position="1"/>
        <end position="19"/>
    </location>
</feature>
<feature type="transmembrane region" description="Helical" evidence="2">
    <location>
        <begin position="68"/>
        <end position="92"/>
    </location>
</feature>
<evidence type="ECO:0000313" key="4">
    <source>
        <dbReference type="Proteomes" id="UP001596413"/>
    </source>
</evidence>
<keyword evidence="2" id="KW-1133">Transmembrane helix</keyword>
<protein>
    <submittedName>
        <fullName evidence="3">Uncharacterized protein</fullName>
    </submittedName>
</protein>
<keyword evidence="2" id="KW-0472">Membrane</keyword>
<organism evidence="3 4">
    <name type="scientific">Streptomyces polyrhachis</name>
    <dbReference type="NCBI Taxonomy" id="1282885"/>
    <lineage>
        <taxon>Bacteria</taxon>
        <taxon>Bacillati</taxon>
        <taxon>Actinomycetota</taxon>
        <taxon>Actinomycetes</taxon>
        <taxon>Kitasatosporales</taxon>
        <taxon>Streptomycetaceae</taxon>
        <taxon>Streptomyces</taxon>
    </lineage>
</organism>
<accession>A0ABW2GGI2</accession>
<dbReference type="EMBL" id="JBHSZO010000019">
    <property type="protein sequence ID" value="MFC7219199.1"/>
    <property type="molecule type" value="Genomic_DNA"/>
</dbReference>
<dbReference type="Proteomes" id="UP001596413">
    <property type="component" value="Unassembled WGS sequence"/>
</dbReference>
<feature type="transmembrane region" description="Helical" evidence="2">
    <location>
        <begin position="128"/>
        <end position="146"/>
    </location>
</feature>
<keyword evidence="4" id="KW-1185">Reference proteome</keyword>
<feature type="region of interest" description="Disordered" evidence="1">
    <location>
        <begin position="1"/>
        <end position="20"/>
    </location>
</feature>
<gene>
    <name evidence="3" type="ORF">ACFQLX_13630</name>
</gene>
<evidence type="ECO:0000256" key="1">
    <source>
        <dbReference type="SAM" id="MobiDB-lite"/>
    </source>
</evidence>
<name>A0ABW2GGI2_9ACTN</name>
<evidence type="ECO:0000256" key="2">
    <source>
        <dbReference type="SAM" id="Phobius"/>
    </source>
</evidence>
<sequence>MAEDGHEHDTSDGGQDRRPRAGAAHLGVSAAVVALLFVILRLLAVTHYEWDVAFALSDSINFGDSLGVLIGTFLGETRWSMTLLAFLLPLLAAGHLRRLRSGQWFIGHTLALIVLGCVFVAAVITFRAWPALIVLAVMSALQLLLRRTRLGLEVIRKLSARTGLLTMAAVLLMAGGSDTMWVPKERIELRHGQHELTGYVVSDTGAFVKVLTEDERRIEILSDDDIAKRTETED</sequence>
<evidence type="ECO:0000313" key="3">
    <source>
        <dbReference type="EMBL" id="MFC7219199.1"/>
    </source>
</evidence>
<feature type="transmembrane region" description="Helical" evidence="2">
    <location>
        <begin position="104"/>
        <end position="122"/>
    </location>
</feature>
<comment type="caution">
    <text evidence="3">The sequence shown here is derived from an EMBL/GenBank/DDBJ whole genome shotgun (WGS) entry which is preliminary data.</text>
</comment>
<reference evidence="4" key="1">
    <citation type="journal article" date="2019" name="Int. J. Syst. Evol. Microbiol.">
        <title>The Global Catalogue of Microorganisms (GCM) 10K type strain sequencing project: providing services to taxonomists for standard genome sequencing and annotation.</title>
        <authorList>
            <consortium name="The Broad Institute Genomics Platform"/>
            <consortium name="The Broad Institute Genome Sequencing Center for Infectious Disease"/>
            <person name="Wu L."/>
            <person name="Ma J."/>
        </authorList>
    </citation>
    <scope>NUCLEOTIDE SEQUENCE [LARGE SCALE GENOMIC DNA]</scope>
    <source>
        <strain evidence="4">CGMCC 1.13681</strain>
    </source>
</reference>